<dbReference type="AlphaFoldDB" id="A0A8R1Y0E0"/>
<dbReference type="Proteomes" id="UP000024404">
    <property type="component" value="Unassembled WGS sequence"/>
</dbReference>
<reference evidence="2" key="1">
    <citation type="submission" date="2013-10" db="EMBL/GenBank/DDBJ databases">
        <title>Genome sequencing of Onchocerca volvulus.</title>
        <authorList>
            <person name="Cotton J."/>
            <person name="Tsai J."/>
            <person name="Stanley E."/>
            <person name="Tracey A."/>
            <person name="Holroyd N."/>
            <person name="Lustigman S."/>
            <person name="Berriman M."/>
        </authorList>
    </citation>
    <scope>NUCLEOTIDE SEQUENCE</scope>
</reference>
<organism evidence="1 2">
    <name type="scientific">Onchocerca volvulus</name>
    <dbReference type="NCBI Taxonomy" id="6282"/>
    <lineage>
        <taxon>Eukaryota</taxon>
        <taxon>Metazoa</taxon>
        <taxon>Ecdysozoa</taxon>
        <taxon>Nematoda</taxon>
        <taxon>Chromadorea</taxon>
        <taxon>Rhabditida</taxon>
        <taxon>Spirurina</taxon>
        <taxon>Spiruromorpha</taxon>
        <taxon>Filarioidea</taxon>
        <taxon>Onchocercidae</taxon>
        <taxon>Onchocerca</taxon>
    </lineage>
</organism>
<dbReference type="EMBL" id="CMVM020000222">
    <property type="status" value="NOT_ANNOTATED_CDS"/>
    <property type="molecule type" value="Genomic_DNA"/>
</dbReference>
<protein>
    <submittedName>
        <fullName evidence="1">Uncharacterized protein</fullName>
    </submittedName>
</protein>
<evidence type="ECO:0000313" key="1">
    <source>
        <dbReference type="EnsemblMetazoa" id="OVOC7615.1"/>
    </source>
</evidence>
<name>A0A8R1Y0E0_ONCVO</name>
<sequence>QPNDKNGSNTLIFTNKATLGPSAKEFHCQCRRLYESEWHKAVSDQERESWKGRCRRMNA</sequence>
<accession>A0A8R1Y0E0</accession>
<dbReference type="EnsemblMetazoa" id="OVOC7615.1">
    <property type="protein sequence ID" value="OVOC7615.1"/>
    <property type="gene ID" value="WBGene00244424"/>
</dbReference>
<evidence type="ECO:0000313" key="2">
    <source>
        <dbReference type="Proteomes" id="UP000024404"/>
    </source>
</evidence>
<keyword evidence="2" id="KW-1185">Reference proteome</keyword>
<proteinExistence type="predicted"/>
<reference evidence="1" key="2">
    <citation type="submission" date="2022-06" db="UniProtKB">
        <authorList>
            <consortium name="EnsemblMetazoa"/>
        </authorList>
    </citation>
    <scope>IDENTIFICATION</scope>
</reference>